<protein>
    <submittedName>
        <fullName evidence="2">Uncharacterized protein</fullName>
    </submittedName>
</protein>
<keyword evidence="3" id="KW-1185">Reference proteome</keyword>
<name>A0AAV7TNX7_PLEWA</name>
<dbReference type="AlphaFoldDB" id="A0AAV7TNX7"/>
<evidence type="ECO:0000256" key="1">
    <source>
        <dbReference type="SAM" id="MobiDB-lite"/>
    </source>
</evidence>
<dbReference type="EMBL" id="JANPWB010000006">
    <property type="protein sequence ID" value="KAJ1177914.1"/>
    <property type="molecule type" value="Genomic_DNA"/>
</dbReference>
<sequence length="545" mass="61144">MIVSGQVAPLRRLGPLLQLSLTRGALMVKVQLRLLRIMFTHGEERPTGSRREPPVKAPSLLHNCVAAPAQAPPSAHAPGSSHGSPPNELQQVLPPGPPTGCAGPELLQGDGRREYRTSAYASPPPVRFLPVLAAQAHPGVKDNCRISVRPAELTQRAAISLLSRPRPLHQCRKSEAESGRQHGAEARSIPGWLATDPFSGVAGLLNRWAAPVLWEALDGKVTPLLVEDAVESVKLRGAKLELKAAGQVGWLFLSALHTVYRKTLTQDAEIRKLRDEVAALQERQLLMKETIESAVTRVDQMEARCTALAVRVAKQKSRQKPKMPSTVQVRALVRKRKSRQKPKIPPTVQVRALVRKENWDPHTWEYEVEVRVTELGGVESGEGRVGEIEGEKGVNGGQIQNSRLVRDYTQSELLERTRMFRQIPAEPLFKWLVRSWDTRAKDALQNPFTLGPITEGDPFELEMIVQDDVDDVVMWSLWQRQGKKRVPQDWAFVEIERVTDDRPVTLKTWVPLLGKKEDMLFYNVPLIKEYEGVVIVPVRFYFRQF</sequence>
<proteinExistence type="predicted"/>
<accession>A0AAV7TNX7</accession>
<organism evidence="2 3">
    <name type="scientific">Pleurodeles waltl</name>
    <name type="common">Iberian ribbed newt</name>
    <dbReference type="NCBI Taxonomy" id="8319"/>
    <lineage>
        <taxon>Eukaryota</taxon>
        <taxon>Metazoa</taxon>
        <taxon>Chordata</taxon>
        <taxon>Craniata</taxon>
        <taxon>Vertebrata</taxon>
        <taxon>Euteleostomi</taxon>
        <taxon>Amphibia</taxon>
        <taxon>Batrachia</taxon>
        <taxon>Caudata</taxon>
        <taxon>Salamandroidea</taxon>
        <taxon>Salamandridae</taxon>
        <taxon>Pleurodelinae</taxon>
        <taxon>Pleurodeles</taxon>
    </lineage>
</organism>
<gene>
    <name evidence="2" type="ORF">NDU88_003166</name>
</gene>
<reference evidence="2" key="1">
    <citation type="journal article" date="2022" name="bioRxiv">
        <title>Sequencing and chromosome-scale assembly of the giantPleurodeles waltlgenome.</title>
        <authorList>
            <person name="Brown T."/>
            <person name="Elewa A."/>
            <person name="Iarovenko S."/>
            <person name="Subramanian E."/>
            <person name="Araus A.J."/>
            <person name="Petzold A."/>
            <person name="Susuki M."/>
            <person name="Suzuki K.-i.T."/>
            <person name="Hayashi T."/>
            <person name="Toyoda A."/>
            <person name="Oliveira C."/>
            <person name="Osipova E."/>
            <person name="Leigh N.D."/>
            <person name="Simon A."/>
            <person name="Yun M.H."/>
        </authorList>
    </citation>
    <scope>NUCLEOTIDE SEQUENCE</scope>
    <source>
        <strain evidence="2">20211129_DDA</strain>
        <tissue evidence="2">Liver</tissue>
    </source>
</reference>
<evidence type="ECO:0000313" key="3">
    <source>
        <dbReference type="Proteomes" id="UP001066276"/>
    </source>
</evidence>
<evidence type="ECO:0000313" key="2">
    <source>
        <dbReference type="EMBL" id="KAJ1177914.1"/>
    </source>
</evidence>
<feature type="region of interest" description="Disordered" evidence="1">
    <location>
        <begin position="69"/>
        <end position="108"/>
    </location>
</feature>
<dbReference type="Proteomes" id="UP001066276">
    <property type="component" value="Chromosome 3_2"/>
</dbReference>
<comment type="caution">
    <text evidence="2">The sequence shown here is derived from an EMBL/GenBank/DDBJ whole genome shotgun (WGS) entry which is preliminary data.</text>
</comment>
<feature type="compositionally biased region" description="Low complexity" evidence="1">
    <location>
        <begin position="69"/>
        <end position="86"/>
    </location>
</feature>